<evidence type="ECO:0000313" key="1">
    <source>
        <dbReference type="EMBL" id="CAK7275655.1"/>
    </source>
</evidence>
<protein>
    <recommendedName>
        <fullName evidence="3">Aminoglycoside phosphotransferase domain-containing protein</fullName>
    </recommendedName>
</protein>
<dbReference type="Proteomes" id="UP001642501">
    <property type="component" value="Unassembled WGS sequence"/>
</dbReference>
<accession>A0ABP0E4Z6</accession>
<name>A0ABP0E4Z6_9PEZI</name>
<gene>
    <name evidence="1" type="ORF">SEPCBS57363_006819</name>
</gene>
<feature type="non-terminal residue" evidence="1">
    <location>
        <position position="134"/>
    </location>
</feature>
<evidence type="ECO:0000313" key="2">
    <source>
        <dbReference type="Proteomes" id="UP001642501"/>
    </source>
</evidence>
<dbReference type="SUPFAM" id="SSF56112">
    <property type="entry name" value="Protein kinase-like (PK-like)"/>
    <property type="match status" value="1"/>
</dbReference>
<organism evidence="1 2">
    <name type="scientific">Sporothrix epigloea</name>
    <dbReference type="NCBI Taxonomy" id="1892477"/>
    <lineage>
        <taxon>Eukaryota</taxon>
        <taxon>Fungi</taxon>
        <taxon>Dikarya</taxon>
        <taxon>Ascomycota</taxon>
        <taxon>Pezizomycotina</taxon>
        <taxon>Sordariomycetes</taxon>
        <taxon>Sordariomycetidae</taxon>
        <taxon>Ophiostomatales</taxon>
        <taxon>Ophiostomataceae</taxon>
        <taxon>Sporothrix</taxon>
    </lineage>
</organism>
<dbReference type="EMBL" id="CAWUOM010000373">
    <property type="protein sequence ID" value="CAK7275655.1"/>
    <property type="molecule type" value="Genomic_DNA"/>
</dbReference>
<comment type="caution">
    <text evidence="1">The sequence shown here is derived from an EMBL/GenBank/DDBJ whole genome shotgun (WGS) entry which is preliminary data.</text>
</comment>
<proteinExistence type="predicted"/>
<reference evidence="1 2" key="1">
    <citation type="submission" date="2024-01" db="EMBL/GenBank/DDBJ databases">
        <authorList>
            <person name="Allen C."/>
            <person name="Tagirdzhanova G."/>
        </authorList>
    </citation>
    <scope>NUCLEOTIDE SEQUENCE [LARGE SCALE GENOMIC DNA]</scope>
    <source>
        <strain evidence="1 2">CBS 573.63</strain>
    </source>
</reference>
<evidence type="ECO:0008006" key="3">
    <source>
        <dbReference type="Google" id="ProtNLM"/>
    </source>
</evidence>
<keyword evidence="2" id="KW-1185">Reference proteome</keyword>
<sequence>MASNDTPYPNAHDIFAAVSELGIGGPVPSLDAEFNGGQCRVYKLSFQDHESVAVRVPLRMTTTERDGIIYALRSELQTLQILETTGFPWAPRCRASSLTFDNPLKLPFLVLTWAEGSQLRWDNDFPPRPLRDNV</sequence>
<dbReference type="InterPro" id="IPR011009">
    <property type="entry name" value="Kinase-like_dom_sf"/>
</dbReference>